<feature type="region of interest" description="Disordered" evidence="1">
    <location>
        <begin position="23"/>
        <end position="65"/>
    </location>
</feature>
<dbReference type="AlphaFoldDB" id="A1ZXW1"/>
<comment type="caution">
    <text evidence="3">The sequence shown here is derived from an EMBL/GenBank/DDBJ whole genome shotgun (WGS) entry which is preliminary data.</text>
</comment>
<gene>
    <name evidence="3" type="ORF">M23134_04573</name>
</gene>
<accession>A1ZXW1</accession>
<evidence type="ECO:0000256" key="1">
    <source>
        <dbReference type="SAM" id="MobiDB-lite"/>
    </source>
</evidence>
<dbReference type="Proteomes" id="UP000004095">
    <property type="component" value="Unassembled WGS sequence"/>
</dbReference>
<dbReference type="EMBL" id="AAWS01000061">
    <property type="protein sequence ID" value="EAY24790.1"/>
    <property type="molecule type" value="Genomic_DNA"/>
</dbReference>
<feature type="compositionally biased region" description="Basic residues" evidence="1">
    <location>
        <begin position="119"/>
        <end position="133"/>
    </location>
</feature>
<reference evidence="3 4" key="1">
    <citation type="submission" date="2007-01" db="EMBL/GenBank/DDBJ databases">
        <authorList>
            <person name="Haygood M."/>
            <person name="Podell S."/>
            <person name="Anderson C."/>
            <person name="Hopkinson B."/>
            <person name="Roe K."/>
            <person name="Barbeau K."/>
            <person name="Gaasterland T."/>
            <person name="Ferriera S."/>
            <person name="Johnson J."/>
            <person name="Kravitz S."/>
            <person name="Beeson K."/>
            <person name="Sutton G."/>
            <person name="Rogers Y.-H."/>
            <person name="Friedman R."/>
            <person name="Frazier M."/>
            <person name="Venter J.C."/>
        </authorList>
    </citation>
    <scope>NUCLEOTIDE SEQUENCE [LARGE SCALE GENOMIC DNA]</scope>
    <source>
        <strain evidence="3 4">ATCC 23134</strain>
    </source>
</reference>
<feature type="region of interest" description="Disordered" evidence="1">
    <location>
        <begin position="80"/>
        <end position="133"/>
    </location>
</feature>
<protein>
    <submittedName>
        <fullName evidence="3">Uncharacterized protein</fullName>
    </submittedName>
</protein>
<feature type="compositionally biased region" description="Basic residues" evidence="1">
    <location>
        <begin position="50"/>
        <end position="59"/>
    </location>
</feature>
<keyword evidence="4" id="KW-1185">Reference proteome</keyword>
<feature type="compositionally biased region" description="Basic residues" evidence="1">
    <location>
        <begin position="91"/>
        <end position="107"/>
    </location>
</feature>
<feature type="chain" id="PRO_5002642296" evidence="2">
    <location>
        <begin position="25"/>
        <end position="133"/>
    </location>
</feature>
<sequence length="133" mass="15672">MKKYFILPAFILALVGFTQSSSYAQLEPPPHKVKKKTEKSRLDKMGTVSRHTRKNKKGMTKAEVRRRSIIEGQARRRYKISQGRTGGLTKASRRMKRRKQVKRKKGMTKAAMRMSNSERKRKRTLRRKLKRIN</sequence>
<organism evidence="3 4">
    <name type="scientific">Microscilla marina ATCC 23134</name>
    <dbReference type="NCBI Taxonomy" id="313606"/>
    <lineage>
        <taxon>Bacteria</taxon>
        <taxon>Pseudomonadati</taxon>
        <taxon>Bacteroidota</taxon>
        <taxon>Cytophagia</taxon>
        <taxon>Cytophagales</taxon>
        <taxon>Microscillaceae</taxon>
        <taxon>Microscilla</taxon>
    </lineage>
</organism>
<name>A1ZXW1_MICM2</name>
<feature type="signal peptide" evidence="2">
    <location>
        <begin position="1"/>
        <end position="24"/>
    </location>
</feature>
<evidence type="ECO:0000313" key="3">
    <source>
        <dbReference type="EMBL" id="EAY24790.1"/>
    </source>
</evidence>
<evidence type="ECO:0000313" key="4">
    <source>
        <dbReference type="Proteomes" id="UP000004095"/>
    </source>
</evidence>
<evidence type="ECO:0000256" key="2">
    <source>
        <dbReference type="SAM" id="SignalP"/>
    </source>
</evidence>
<keyword evidence="2" id="KW-0732">Signal</keyword>
<proteinExistence type="predicted"/>
<dbReference type="RefSeq" id="WP_002704153.1">
    <property type="nucleotide sequence ID" value="NZ_AAWS01000061.1"/>
</dbReference>